<dbReference type="InterPro" id="IPR029057">
    <property type="entry name" value="PRTase-like"/>
</dbReference>
<evidence type="ECO:0000256" key="4">
    <source>
        <dbReference type="ARBA" id="ARBA00022676"/>
    </source>
</evidence>
<dbReference type="GO" id="GO:0009113">
    <property type="term" value="P:purine nucleobase biosynthetic process"/>
    <property type="evidence" value="ECO:0007669"/>
    <property type="project" value="InterPro"/>
</dbReference>
<keyword evidence="7" id="KW-0315">Glutamine amidotransferase</keyword>
<dbReference type="InterPro" id="IPR017932">
    <property type="entry name" value="GATase_2_dom"/>
</dbReference>
<evidence type="ECO:0000256" key="3">
    <source>
        <dbReference type="ARBA" id="ARBA00011941"/>
    </source>
</evidence>
<keyword evidence="4 9" id="KW-0328">Glycosyltransferase</keyword>
<dbReference type="PANTHER" id="PTHR11907">
    <property type="entry name" value="AMIDOPHOSPHORIBOSYLTRANSFERASE"/>
    <property type="match status" value="1"/>
</dbReference>
<reference evidence="9" key="1">
    <citation type="journal article" date="2012" name="PLoS ONE">
        <title>Gene sets for utilization of primary and secondary nutrition supplies in the distal gut of endangered iberian lynx.</title>
        <authorList>
            <person name="Alcaide M."/>
            <person name="Messina E."/>
            <person name="Richter M."/>
            <person name="Bargiela R."/>
            <person name="Peplies J."/>
            <person name="Huws S.A."/>
            <person name="Newbold C.J."/>
            <person name="Golyshin P.N."/>
            <person name="Simon M.A."/>
            <person name="Lopez G."/>
            <person name="Yakimov M.M."/>
            <person name="Ferrer M."/>
        </authorList>
    </citation>
    <scope>NUCLEOTIDE SEQUENCE</scope>
</reference>
<dbReference type="AlphaFoldDB" id="J9GIY2"/>
<keyword evidence="5 9" id="KW-0808">Transferase</keyword>
<dbReference type="InterPro" id="IPR029055">
    <property type="entry name" value="Ntn_hydrolases_N"/>
</dbReference>
<proteinExistence type="inferred from homology"/>
<dbReference type="SUPFAM" id="SSF56235">
    <property type="entry name" value="N-terminal nucleophile aminohydrolases (Ntn hydrolases)"/>
    <property type="match status" value="1"/>
</dbReference>
<comment type="similarity">
    <text evidence="2">In the C-terminal section; belongs to the purine/pyrimidine phosphoribosyltransferase family.</text>
</comment>
<comment type="caution">
    <text evidence="9">The sequence shown here is derived from an EMBL/GenBank/DDBJ whole genome shotgun (WGS) entry which is preliminary data.</text>
</comment>
<dbReference type="GO" id="GO:0006189">
    <property type="term" value="P:'de novo' IMP biosynthetic process"/>
    <property type="evidence" value="ECO:0007669"/>
    <property type="project" value="UniProtKB-UniPathway"/>
</dbReference>
<dbReference type="Pfam" id="PF13537">
    <property type="entry name" value="GATase_7"/>
    <property type="match status" value="1"/>
</dbReference>
<evidence type="ECO:0000256" key="1">
    <source>
        <dbReference type="ARBA" id="ARBA00005209"/>
    </source>
</evidence>
<dbReference type="CDD" id="cd06223">
    <property type="entry name" value="PRTases_typeI"/>
    <property type="match status" value="1"/>
</dbReference>
<dbReference type="PROSITE" id="PS51278">
    <property type="entry name" value="GATASE_TYPE_2"/>
    <property type="match status" value="1"/>
</dbReference>
<evidence type="ECO:0000256" key="7">
    <source>
        <dbReference type="ARBA" id="ARBA00022962"/>
    </source>
</evidence>
<dbReference type="UniPathway" id="UPA00074">
    <property type="reaction ID" value="UER00124"/>
</dbReference>
<comment type="pathway">
    <text evidence="1">Purine metabolism; IMP biosynthesis via de novo pathway; N(1)-(5-phospho-D-ribosyl)glycinamide from 5-phospho-alpha-D-ribose 1-diphosphate: step 1/2.</text>
</comment>
<dbReference type="PIRSF" id="PIRSF000485">
    <property type="entry name" value="Amd_phspho_trans"/>
    <property type="match status" value="1"/>
</dbReference>
<accession>J9GIY2</accession>
<dbReference type="InterPro" id="IPR005854">
    <property type="entry name" value="PurF"/>
</dbReference>
<dbReference type="Gene3D" id="3.60.20.10">
    <property type="entry name" value="Glutamine Phosphoribosylpyrophosphate, subunit 1, domain 1"/>
    <property type="match status" value="1"/>
</dbReference>
<protein>
    <recommendedName>
        <fullName evidence="3">amidophosphoribosyltransferase</fullName>
        <ecNumber evidence="3">2.4.2.14</ecNumber>
    </recommendedName>
</protein>
<dbReference type="InterPro" id="IPR000836">
    <property type="entry name" value="PRTase_dom"/>
</dbReference>
<dbReference type="GO" id="GO:0004044">
    <property type="term" value="F:amidophosphoribosyltransferase activity"/>
    <property type="evidence" value="ECO:0007669"/>
    <property type="project" value="UniProtKB-EC"/>
</dbReference>
<evidence type="ECO:0000256" key="5">
    <source>
        <dbReference type="ARBA" id="ARBA00022679"/>
    </source>
</evidence>
<dbReference type="EC" id="2.4.2.14" evidence="3"/>
<dbReference type="Gene3D" id="3.40.50.2020">
    <property type="match status" value="1"/>
</dbReference>
<evidence type="ECO:0000256" key="6">
    <source>
        <dbReference type="ARBA" id="ARBA00022755"/>
    </source>
</evidence>
<sequence>MHFPRTNSFLYFCTSFVNNIINKENNDMGGFFGAVSKASCVTDLFYGTDYNSHLGTKRGGLATFSKEKGFIRSIHNLESAYFRSKFEGELDKFEGNAGIGIISDTDAQPIIINSHLGRFAIVTVAKVANIQELEKSLLDRNMHFAELSASSTNQTELIALLIIQGKNFVEGIENVYKNIKGSCSMLILCEDGSVIAARDSWGRTPVVIGKKEGAFAATSESSSFPNLGYEVDRYLGPGEIVRLREDHIEQLRKPNEGMQVCSFLWVYYGFPTSCYEGVNVEEMRFNCGLKMGKMDESEVDCVCGIPDSGVGMALGYAEGKGVPYHRAISKYTPTWPRSFTPSNQAMRSLVAKMKLIPNRAMLQGKRLLFCDDSIVRGTQLKDNVKVLYDYGAKEVHMRIACPPLIYVCPFVGFSASKNALELITRRIIKELEGDENKNLEKYAVTGSPEYEKMVSIIAERFGLDSLKFNTVETLIEAIGLPKCKVCTHCFDGSSHF</sequence>
<dbReference type="SUPFAM" id="SSF53271">
    <property type="entry name" value="PRTase-like"/>
    <property type="match status" value="1"/>
</dbReference>
<evidence type="ECO:0000313" key="9">
    <source>
        <dbReference type="EMBL" id="EJX01953.1"/>
    </source>
</evidence>
<evidence type="ECO:0000259" key="8">
    <source>
        <dbReference type="PROSITE" id="PS51278"/>
    </source>
</evidence>
<dbReference type="EMBL" id="AMCI01002753">
    <property type="protein sequence ID" value="EJX01953.1"/>
    <property type="molecule type" value="Genomic_DNA"/>
</dbReference>
<gene>
    <name evidence="9" type="ORF">EVA_09947</name>
</gene>
<keyword evidence="6" id="KW-0658">Purine biosynthesis</keyword>
<evidence type="ECO:0000256" key="2">
    <source>
        <dbReference type="ARBA" id="ARBA00010138"/>
    </source>
</evidence>
<name>J9GIY2_9ZZZZ</name>
<organism evidence="9">
    <name type="scientific">gut metagenome</name>
    <dbReference type="NCBI Taxonomy" id="749906"/>
    <lineage>
        <taxon>unclassified sequences</taxon>
        <taxon>metagenomes</taxon>
        <taxon>organismal metagenomes</taxon>
    </lineage>
</organism>
<feature type="domain" description="Glutamine amidotransferase type-2" evidence="8">
    <location>
        <begin position="29"/>
        <end position="246"/>
    </location>
</feature>